<evidence type="ECO:0000259" key="5">
    <source>
        <dbReference type="Pfam" id="PF07912"/>
    </source>
</evidence>
<keyword evidence="2" id="KW-0256">Endoplasmic reticulum</keyword>
<sequence>MWNIFITSFFTFVAICIKMKLSAADDCKGCVQLDSYSFDKIIPKFKAAIVKFDVAFPYGEKHEEFAKVAFTTRDSFDLLVAEVGVKDFGNKDNSDIADRFNIKKDDYPVVLLFIQGKTEPHRFIIKKDTEFTADNIKRFIKTKSGVYLGLPGCVEKLDRLADQFKTSNDKDRQEILNKAKVFQETLPEEHRTAAKVYVKTMEKIMERGDIFVQTEQTRIEGLLKGKLSNDKKRSMEERRNILHSFTRRDEL</sequence>
<name>A0AAJ6YKB2_9HYME</name>
<dbReference type="KEGG" id="csol:105363619"/>
<dbReference type="CTD" id="37206"/>
<dbReference type="InterPro" id="IPR011679">
    <property type="entry name" value="ERp29_C"/>
</dbReference>
<dbReference type="FunFam" id="1.20.1150.12:FF:000001">
    <property type="entry name" value="Endoplasmic reticulum resident protein 29"/>
    <property type="match status" value="1"/>
</dbReference>
<feature type="domain" description="Endoplasmic reticulum resident protein 29 C-terminal" evidence="4">
    <location>
        <begin position="152"/>
        <end position="245"/>
    </location>
</feature>
<proteinExistence type="predicted"/>
<dbReference type="Gene3D" id="1.20.1150.12">
    <property type="entry name" value="Endoplasmic reticulum resident protein 29, C-terminal domain"/>
    <property type="match status" value="1"/>
</dbReference>
<dbReference type="PANTHER" id="PTHR12211:SF0">
    <property type="entry name" value="ENDOPLASMIC RETICULUM RESIDENT PROTEIN 29"/>
    <property type="match status" value="1"/>
</dbReference>
<evidence type="ECO:0000259" key="4">
    <source>
        <dbReference type="Pfam" id="PF07749"/>
    </source>
</evidence>
<dbReference type="FunFam" id="3.40.30.10:FF:000133">
    <property type="entry name" value="Endoplasmic reticulum resident protein 29"/>
    <property type="match status" value="1"/>
</dbReference>
<evidence type="ECO:0000256" key="2">
    <source>
        <dbReference type="ARBA" id="ARBA00022824"/>
    </source>
</evidence>
<dbReference type="CDD" id="cd00238">
    <property type="entry name" value="ERp29c"/>
    <property type="match status" value="1"/>
</dbReference>
<dbReference type="Pfam" id="PF07912">
    <property type="entry name" value="ERp29_N"/>
    <property type="match status" value="1"/>
</dbReference>
<organism evidence="6 7">
    <name type="scientific">Ceratosolen solmsi marchali</name>
    <dbReference type="NCBI Taxonomy" id="326594"/>
    <lineage>
        <taxon>Eukaryota</taxon>
        <taxon>Metazoa</taxon>
        <taxon>Ecdysozoa</taxon>
        <taxon>Arthropoda</taxon>
        <taxon>Hexapoda</taxon>
        <taxon>Insecta</taxon>
        <taxon>Pterygota</taxon>
        <taxon>Neoptera</taxon>
        <taxon>Endopterygota</taxon>
        <taxon>Hymenoptera</taxon>
        <taxon>Apocrita</taxon>
        <taxon>Proctotrupomorpha</taxon>
        <taxon>Chalcidoidea</taxon>
        <taxon>Agaonidae</taxon>
        <taxon>Agaoninae</taxon>
        <taxon>Ceratosolen</taxon>
    </lineage>
</organism>
<protein>
    <recommendedName>
        <fullName evidence="1">Endoplasmic reticulum resident protein 29</fullName>
    </recommendedName>
</protein>
<reference evidence="7" key="1">
    <citation type="submission" date="2025-08" db="UniProtKB">
        <authorList>
            <consortium name="RefSeq"/>
        </authorList>
    </citation>
    <scope>IDENTIFICATION</scope>
</reference>
<keyword evidence="6" id="KW-1185">Reference proteome</keyword>
<dbReference type="PANTHER" id="PTHR12211">
    <property type="entry name" value="ENDOPLASMIC RETICULUM PROTEIN ERP29"/>
    <property type="match status" value="1"/>
</dbReference>
<evidence type="ECO:0000256" key="1">
    <source>
        <dbReference type="ARBA" id="ARBA00014173"/>
    </source>
</evidence>
<dbReference type="GeneID" id="105363619"/>
<feature type="chain" id="PRO_5042600342" description="Endoplasmic reticulum resident protein 29" evidence="3">
    <location>
        <begin position="25"/>
        <end position="251"/>
    </location>
</feature>
<dbReference type="InterPro" id="IPR036249">
    <property type="entry name" value="Thioredoxin-like_sf"/>
</dbReference>
<dbReference type="RefSeq" id="XP_011499669.1">
    <property type="nucleotide sequence ID" value="XM_011501367.1"/>
</dbReference>
<dbReference type="GO" id="GO:0005788">
    <property type="term" value="C:endoplasmic reticulum lumen"/>
    <property type="evidence" value="ECO:0007669"/>
    <property type="project" value="InterPro"/>
</dbReference>
<dbReference type="SUPFAM" id="SSF52833">
    <property type="entry name" value="Thioredoxin-like"/>
    <property type="match status" value="1"/>
</dbReference>
<feature type="signal peptide" evidence="3">
    <location>
        <begin position="1"/>
        <end position="24"/>
    </location>
</feature>
<dbReference type="Pfam" id="PF07749">
    <property type="entry name" value="ERp29"/>
    <property type="match status" value="1"/>
</dbReference>
<dbReference type="Gene3D" id="3.40.30.10">
    <property type="entry name" value="Glutaredoxin"/>
    <property type="match status" value="1"/>
</dbReference>
<dbReference type="Proteomes" id="UP000695007">
    <property type="component" value="Unplaced"/>
</dbReference>
<dbReference type="AlphaFoldDB" id="A0AAJ6YKB2"/>
<dbReference type="InterPro" id="IPR012883">
    <property type="entry name" value="ERp29_N"/>
</dbReference>
<dbReference type="InterPro" id="IPR036356">
    <property type="entry name" value="ERp29_C_sf"/>
</dbReference>
<feature type="domain" description="ERp29 N-terminal" evidence="5">
    <location>
        <begin position="27"/>
        <end position="151"/>
    </location>
</feature>
<evidence type="ECO:0000256" key="3">
    <source>
        <dbReference type="SAM" id="SignalP"/>
    </source>
</evidence>
<dbReference type="GO" id="GO:0009306">
    <property type="term" value="P:protein secretion"/>
    <property type="evidence" value="ECO:0007669"/>
    <property type="project" value="InterPro"/>
</dbReference>
<evidence type="ECO:0000313" key="6">
    <source>
        <dbReference type="Proteomes" id="UP000695007"/>
    </source>
</evidence>
<dbReference type="InterPro" id="IPR016855">
    <property type="entry name" value="ERp29"/>
</dbReference>
<accession>A0AAJ6YKB2</accession>
<gene>
    <name evidence="7" type="primary">LOC105363619</name>
</gene>
<dbReference type="SUPFAM" id="SSF47933">
    <property type="entry name" value="ERP29 C domain-like"/>
    <property type="match status" value="1"/>
</dbReference>
<keyword evidence="3" id="KW-0732">Signal</keyword>
<evidence type="ECO:0000313" key="7">
    <source>
        <dbReference type="RefSeq" id="XP_011499669.1"/>
    </source>
</evidence>